<dbReference type="KEGG" id="cfem:HCR03_19365"/>
<gene>
    <name evidence="1" type="ORF">HCR03_19365</name>
</gene>
<sequence>MKNKTLVLGFVETDITPSVPIETVGFGREDQISRGILHPLSAQVTVWQLGEELCCVAAIDHIGFSKQHANALRDEVGKVLCISREKIMLCFSHCHSAPNESASPEYYRFVCNRVKDAAAQALQDMVPVNAIWGNAFTDIGLNRRKGCDALDRRIGILKICDSENSELKLLLLRLTAHNNVLKADNYLISPDYFGTVRDTLSKEFGCPIMVTQGAAGNVAPRYFKSTINPPDAADERFIRSDTALEDMAKAVLRDVKPIVASLRPQKIDRLAMYSRQITLAADVPPYPRAIKIAGKAKKHCDIDGTGWLKQVQHLLQNDIHQQTEDVEVQYFSLGDGCLCGVANEVMVEFALRASELLQDDFFYFGGYTNGCTGYFPTEEEFDKGGYEVYWSMLIYYVYHGRVFPLHRDSASELIRFVAENIPKI</sequence>
<evidence type="ECO:0000313" key="1">
    <source>
        <dbReference type="EMBL" id="QNK40737.1"/>
    </source>
</evidence>
<dbReference type="EMBL" id="CP060286">
    <property type="protein sequence ID" value="QNK40737.1"/>
    <property type="molecule type" value="Genomic_DNA"/>
</dbReference>
<reference evidence="1 2" key="1">
    <citation type="submission" date="2020-08" db="EMBL/GenBank/DDBJ databases">
        <title>The isolate Caproiciproducens sp. 7D4C2 produces n-caproate at mildly acidic conditions from hexoses: genome and rBOX comparison with related strains and chain-elongating bacteria.</title>
        <authorList>
            <person name="Esquivel-Elizondo S."/>
            <person name="Bagci C."/>
            <person name="Temovska M."/>
            <person name="Jeon B.S."/>
            <person name="Bessarab I."/>
            <person name="Williams R.B.H."/>
            <person name="Huson D.H."/>
            <person name="Angenent L.T."/>
        </authorList>
    </citation>
    <scope>NUCLEOTIDE SEQUENCE [LARGE SCALE GENOMIC DNA]</scope>
    <source>
        <strain evidence="1 2">7D4C2</strain>
    </source>
</reference>
<evidence type="ECO:0000313" key="2">
    <source>
        <dbReference type="Proteomes" id="UP000515909"/>
    </source>
</evidence>
<accession>A0A7G8TAU6</accession>
<dbReference type="RefSeq" id="WP_187036009.1">
    <property type="nucleotide sequence ID" value="NZ_CP060286.1"/>
</dbReference>
<proteinExistence type="predicted"/>
<evidence type="ECO:0008006" key="3">
    <source>
        <dbReference type="Google" id="ProtNLM"/>
    </source>
</evidence>
<protein>
    <recommendedName>
        <fullName evidence="3">Neutral/alkaline non-lysosomal ceramidase N-terminal domain-containing protein</fullName>
    </recommendedName>
</protein>
<dbReference type="Proteomes" id="UP000515909">
    <property type="component" value="Chromosome"/>
</dbReference>
<name>A0A7G8TAU6_9FIRM</name>
<dbReference type="AlphaFoldDB" id="A0A7G8TAU6"/>
<organism evidence="1 2">
    <name type="scientific">Caproicibacter fermentans</name>
    <dbReference type="NCBI Taxonomy" id="2576756"/>
    <lineage>
        <taxon>Bacteria</taxon>
        <taxon>Bacillati</taxon>
        <taxon>Bacillota</taxon>
        <taxon>Clostridia</taxon>
        <taxon>Eubacteriales</taxon>
        <taxon>Acutalibacteraceae</taxon>
        <taxon>Caproicibacter</taxon>
    </lineage>
</organism>